<name>A0A6V7HYC5_9HYME</name>
<accession>A0A6V7HYC5</accession>
<protein>
    <submittedName>
        <fullName evidence="1">Uncharacterized protein</fullName>
    </submittedName>
</protein>
<dbReference type="EMBL" id="CADCXW020000001">
    <property type="protein sequence ID" value="CAD1531787.1"/>
    <property type="molecule type" value="Genomic_DNA"/>
</dbReference>
<feature type="non-terminal residue" evidence="1">
    <location>
        <position position="29"/>
    </location>
</feature>
<sequence>MSNEETSADRNVEIWKIKKLIKSLEMARG</sequence>
<evidence type="ECO:0000313" key="1">
    <source>
        <dbReference type="EMBL" id="CAD1531787.1"/>
    </source>
</evidence>
<reference evidence="1" key="1">
    <citation type="submission" date="2020-07" db="EMBL/GenBank/DDBJ databases">
        <authorList>
            <person name="Ferguson B K."/>
        </authorList>
    </citation>
    <scope>NUCLEOTIDE SEQUENCE</scope>
    <source>
        <strain evidence="1">L06</strain>
    </source>
</reference>
<gene>
    <name evidence="1" type="ORF">BBRV_LOCUS9275</name>
</gene>
<dbReference type="AlphaFoldDB" id="A0A6V7HYC5"/>
<organism evidence="1">
    <name type="scientific">Bracon brevicornis</name>
    <dbReference type="NCBI Taxonomy" id="1563983"/>
    <lineage>
        <taxon>Eukaryota</taxon>
        <taxon>Metazoa</taxon>
        <taxon>Ecdysozoa</taxon>
        <taxon>Arthropoda</taxon>
        <taxon>Hexapoda</taxon>
        <taxon>Insecta</taxon>
        <taxon>Pterygota</taxon>
        <taxon>Neoptera</taxon>
        <taxon>Endopterygota</taxon>
        <taxon>Hymenoptera</taxon>
        <taxon>Apocrita</taxon>
        <taxon>Ichneumonoidea</taxon>
        <taxon>Braconidae</taxon>
        <taxon>Braconinae</taxon>
        <taxon>Bracon</taxon>
    </lineage>
</organism>
<proteinExistence type="predicted"/>